<keyword evidence="5" id="KW-0997">Cell inner membrane</keyword>
<comment type="subcellular location">
    <subcellularLocation>
        <location evidence="1">Cell inner membrane</location>
        <topology evidence="1">Multi-pass membrane protein</topology>
    </subcellularLocation>
</comment>
<evidence type="ECO:0000256" key="6">
    <source>
        <dbReference type="ARBA" id="ARBA00022692"/>
    </source>
</evidence>
<dbReference type="SUPFAM" id="SSF47170">
    <property type="entry name" value="Aspartate receptor, ligand-binding domain"/>
    <property type="match status" value="1"/>
</dbReference>
<evidence type="ECO:0000259" key="13">
    <source>
        <dbReference type="PROSITE" id="PS50111"/>
    </source>
</evidence>
<dbReference type="Gene3D" id="1.10.287.950">
    <property type="entry name" value="Methyl-accepting chemotaxis protein"/>
    <property type="match status" value="1"/>
</dbReference>
<dbReference type="PANTHER" id="PTHR43531">
    <property type="entry name" value="PROTEIN ICFG"/>
    <property type="match status" value="1"/>
</dbReference>
<keyword evidence="2" id="KW-1003">Cell membrane</keyword>
<gene>
    <name evidence="15" type="ORF">K6K13_12285</name>
</gene>
<feature type="domain" description="Methyl-accepting transducer" evidence="13">
    <location>
        <begin position="273"/>
        <end position="502"/>
    </location>
</feature>
<evidence type="ECO:0000256" key="3">
    <source>
        <dbReference type="ARBA" id="ARBA00022481"/>
    </source>
</evidence>
<dbReference type="PROSITE" id="PS50111">
    <property type="entry name" value="CHEMOTAXIS_TRANSDUC_2"/>
    <property type="match status" value="1"/>
</dbReference>
<keyword evidence="9 11" id="KW-0807">Transducer</keyword>
<dbReference type="PRINTS" id="PR00260">
    <property type="entry name" value="CHEMTRNSDUCR"/>
</dbReference>
<dbReference type="InterPro" id="IPR003660">
    <property type="entry name" value="HAMP_dom"/>
</dbReference>
<dbReference type="InterPro" id="IPR035440">
    <property type="entry name" value="4HB_MCP_dom_sf"/>
</dbReference>
<dbReference type="PROSITE" id="PS50885">
    <property type="entry name" value="HAMP"/>
    <property type="match status" value="1"/>
</dbReference>
<evidence type="ECO:0000256" key="11">
    <source>
        <dbReference type="PROSITE-ProRule" id="PRU00284"/>
    </source>
</evidence>
<dbReference type="PANTHER" id="PTHR43531:SF14">
    <property type="entry name" value="METHYL-ACCEPTING CHEMOTAXIS PROTEIN I-RELATED"/>
    <property type="match status" value="1"/>
</dbReference>
<comment type="similarity">
    <text evidence="10">Belongs to the methyl-accepting chemotaxis (MCP) protein family.</text>
</comment>
<feature type="transmembrane region" description="Helical" evidence="12">
    <location>
        <begin position="192"/>
        <end position="214"/>
    </location>
</feature>
<organism evidence="15 16">
    <name type="scientific">Symbiopectobacterium purcellii</name>
    <dbReference type="NCBI Taxonomy" id="2871826"/>
    <lineage>
        <taxon>Bacteria</taxon>
        <taxon>Pseudomonadati</taxon>
        <taxon>Pseudomonadota</taxon>
        <taxon>Gammaproteobacteria</taxon>
        <taxon>Enterobacterales</taxon>
        <taxon>Enterobacteriaceae</taxon>
    </lineage>
</organism>
<dbReference type="EMBL" id="CP081864">
    <property type="protein sequence ID" value="QZN94166.1"/>
    <property type="molecule type" value="Genomic_DNA"/>
</dbReference>
<dbReference type="CDD" id="cd06225">
    <property type="entry name" value="HAMP"/>
    <property type="match status" value="1"/>
</dbReference>
<evidence type="ECO:0000256" key="1">
    <source>
        <dbReference type="ARBA" id="ARBA00004429"/>
    </source>
</evidence>
<dbReference type="Pfam" id="PF00015">
    <property type="entry name" value="MCPsignal"/>
    <property type="match status" value="1"/>
</dbReference>
<dbReference type="CDD" id="cd11386">
    <property type="entry name" value="MCP_signal"/>
    <property type="match status" value="1"/>
</dbReference>
<protein>
    <submittedName>
        <fullName evidence="15">Tar ligand binding domain-containing protein</fullName>
    </submittedName>
</protein>
<dbReference type="InterPro" id="IPR004090">
    <property type="entry name" value="Chemotax_Me-accpt_rcpt"/>
</dbReference>
<sequence length="539" mass="58197">MLKNISIRTGLLTLLGMMAALLLLVSATGILAINKSYDALVVLNRIQGVELGNLASSNTNMQRVRVAASFAIRALETQQWDDAMAAAGRSGQYAIAAKADLDRFFTATKGTGQGEILAQDIAQAYKNYYENGILPMLDALKGRDIERYYQYQVTQLKQLETVFDNANKTYFDYAQQAGVNQLMQASEGRIRMLWLIGACCAAVVVLIVLSWLMLRALLLKPLTSAINHLEFVASGDLTQTLPASAKNELGRLNRALQDMQQSLSDSVVRVREASEQIDVGSRELAQGNEDLSRRTEESAASLQETAASMEQLTATVRNNADNARQGHTLAEDVAQTAQQGNQVVQEVMAKMQEIATSANSIGNILGVIDGIAFQTNILALNAAVEAARAGEQGRGFAVVANEVRTLAQLSAQASKEIHALIVDSNTRVSEGSTLTAQASETMSAISTQIINVNALMKEIAQASQEQSHGIDQVNIAVTQMEVVAQQNASLVEEATMATRSLEDQSRQLILAMDTFKVRRVQPLPGTTLPSSVLLTHASL</sequence>
<dbReference type="SUPFAM" id="SSF58104">
    <property type="entry name" value="Methyl-accepting chemotaxis protein (MCP) signaling domain"/>
    <property type="match status" value="1"/>
</dbReference>
<dbReference type="RefSeq" id="WP_222157297.1">
    <property type="nucleotide sequence ID" value="NZ_CP081864.1"/>
</dbReference>
<keyword evidence="3" id="KW-0488">Methylation</keyword>
<dbReference type="InterPro" id="IPR003122">
    <property type="entry name" value="Tar_rcpt_lig-bd"/>
</dbReference>
<feature type="domain" description="HAMP" evidence="14">
    <location>
        <begin position="216"/>
        <end position="268"/>
    </location>
</feature>
<dbReference type="Pfam" id="PF00672">
    <property type="entry name" value="HAMP"/>
    <property type="match status" value="1"/>
</dbReference>
<evidence type="ECO:0000259" key="14">
    <source>
        <dbReference type="PROSITE" id="PS50885"/>
    </source>
</evidence>
<keyword evidence="16" id="KW-1185">Reference proteome</keyword>
<keyword evidence="4" id="KW-0145">Chemotaxis</keyword>
<dbReference type="Pfam" id="PF02203">
    <property type="entry name" value="TarH"/>
    <property type="match status" value="1"/>
</dbReference>
<proteinExistence type="inferred from homology"/>
<keyword evidence="8 12" id="KW-0472">Membrane</keyword>
<evidence type="ECO:0000313" key="16">
    <source>
        <dbReference type="Proteomes" id="UP000825886"/>
    </source>
</evidence>
<evidence type="ECO:0000256" key="9">
    <source>
        <dbReference type="ARBA" id="ARBA00023224"/>
    </source>
</evidence>
<evidence type="ECO:0000256" key="12">
    <source>
        <dbReference type="SAM" id="Phobius"/>
    </source>
</evidence>
<evidence type="ECO:0000313" key="15">
    <source>
        <dbReference type="EMBL" id="QZN94166.1"/>
    </source>
</evidence>
<dbReference type="SMART" id="SM00304">
    <property type="entry name" value="HAMP"/>
    <property type="match status" value="1"/>
</dbReference>
<evidence type="ECO:0000256" key="7">
    <source>
        <dbReference type="ARBA" id="ARBA00022989"/>
    </source>
</evidence>
<evidence type="ECO:0000256" key="5">
    <source>
        <dbReference type="ARBA" id="ARBA00022519"/>
    </source>
</evidence>
<evidence type="ECO:0000256" key="8">
    <source>
        <dbReference type="ARBA" id="ARBA00023136"/>
    </source>
</evidence>
<evidence type="ECO:0000256" key="2">
    <source>
        <dbReference type="ARBA" id="ARBA00022475"/>
    </source>
</evidence>
<dbReference type="SMART" id="SM00283">
    <property type="entry name" value="MA"/>
    <property type="match status" value="1"/>
</dbReference>
<evidence type="ECO:0000256" key="4">
    <source>
        <dbReference type="ARBA" id="ARBA00022500"/>
    </source>
</evidence>
<dbReference type="Proteomes" id="UP000825886">
    <property type="component" value="Chromosome"/>
</dbReference>
<keyword evidence="7 12" id="KW-1133">Transmembrane helix</keyword>
<reference evidence="15 16" key="1">
    <citation type="submission" date="2021-08" db="EMBL/GenBank/DDBJ databases">
        <title>Culture and genomic analysis of Symbiopectobacterium purcellii sp. nov. gen. nov., isolated from the leafhopper Empoasca decipiens.</title>
        <authorList>
            <person name="Nadal-Jimenez P."/>
            <person name="Siozios S."/>
            <person name="Halliday N."/>
            <person name="Camara M."/>
            <person name="Hurst G.D.D."/>
        </authorList>
    </citation>
    <scope>NUCLEOTIDE SEQUENCE [LARGE SCALE GENOMIC DNA]</scope>
    <source>
        <strain evidence="15 16">SyEd1</strain>
    </source>
</reference>
<dbReference type="InterPro" id="IPR004089">
    <property type="entry name" value="MCPsignal_dom"/>
</dbReference>
<accession>A0ABX9AH43</accession>
<evidence type="ECO:0000256" key="10">
    <source>
        <dbReference type="ARBA" id="ARBA00029447"/>
    </source>
</evidence>
<name>A0ABX9AH43_9ENTR</name>
<dbReference type="InterPro" id="IPR051310">
    <property type="entry name" value="MCP_chemotaxis"/>
</dbReference>
<keyword evidence="6 12" id="KW-0812">Transmembrane</keyword>